<protein>
    <submittedName>
        <fullName evidence="1">Uncharacterized protein</fullName>
    </submittedName>
</protein>
<dbReference type="EMBL" id="BGPR01061225">
    <property type="protein sequence ID" value="GBO36944.1"/>
    <property type="molecule type" value="Genomic_DNA"/>
</dbReference>
<dbReference type="EMBL" id="BGPR01061342">
    <property type="protein sequence ID" value="GBO37026.1"/>
    <property type="molecule type" value="Genomic_DNA"/>
</dbReference>
<name>A0A4Y2WK30_ARAVE</name>
<keyword evidence="3" id="KW-1185">Reference proteome</keyword>
<dbReference type="OrthoDB" id="6765664at2759"/>
<evidence type="ECO:0000313" key="2">
    <source>
        <dbReference type="EMBL" id="GBO37026.1"/>
    </source>
</evidence>
<gene>
    <name evidence="2" type="ORF">AVEN_173953_1</name>
    <name evidence="1" type="ORF">AVEN_264457_1</name>
</gene>
<organism evidence="1 3">
    <name type="scientific">Araneus ventricosus</name>
    <name type="common">Orbweaver spider</name>
    <name type="synonym">Epeira ventricosa</name>
    <dbReference type="NCBI Taxonomy" id="182803"/>
    <lineage>
        <taxon>Eukaryota</taxon>
        <taxon>Metazoa</taxon>
        <taxon>Ecdysozoa</taxon>
        <taxon>Arthropoda</taxon>
        <taxon>Chelicerata</taxon>
        <taxon>Arachnida</taxon>
        <taxon>Araneae</taxon>
        <taxon>Araneomorphae</taxon>
        <taxon>Entelegynae</taxon>
        <taxon>Araneoidea</taxon>
        <taxon>Araneidae</taxon>
        <taxon>Araneus</taxon>
    </lineage>
</organism>
<accession>A0A4Y2WK30</accession>
<comment type="caution">
    <text evidence="1">The sequence shown here is derived from an EMBL/GenBank/DDBJ whole genome shotgun (WGS) entry which is preliminary data.</text>
</comment>
<evidence type="ECO:0000313" key="3">
    <source>
        <dbReference type="Proteomes" id="UP000499080"/>
    </source>
</evidence>
<sequence>MSMFYSLGKNPDFMGAKIRGIITKRSGRESYGDHAVGYVQVRRDANLCIVKAKVTPEHSLRKKAYHVTLL</sequence>
<proteinExistence type="predicted"/>
<reference evidence="1 3" key="1">
    <citation type="journal article" date="2019" name="Sci. Rep.">
        <title>Orb-weaving spider Araneus ventricosus genome elucidates the spidroin gene catalogue.</title>
        <authorList>
            <person name="Kono N."/>
            <person name="Nakamura H."/>
            <person name="Ohtoshi R."/>
            <person name="Moran D.A.P."/>
            <person name="Shinohara A."/>
            <person name="Yoshida Y."/>
            <person name="Fujiwara M."/>
            <person name="Mori M."/>
            <person name="Tomita M."/>
            <person name="Arakawa K."/>
        </authorList>
    </citation>
    <scope>NUCLEOTIDE SEQUENCE [LARGE SCALE GENOMIC DNA]</scope>
</reference>
<dbReference type="AlphaFoldDB" id="A0A4Y2WK30"/>
<dbReference type="Proteomes" id="UP000499080">
    <property type="component" value="Unassembled WGS sequence"/>
</dbReference>
<evidence type="ECO:0000313" key="1">
    <source>
        <dbReference type="EMBL" id="GBO36944.1"/>
    </source>
</evidence>